<dbReference type="PROSITE" id="PS50134">
    <property type="entry name" value="ZF_TAZ"/>
    <property type="match status" value="1"/>
</dbReference>
<dbReference type="AlphaFoldDB" id="A0A7S2UHG6"/>
<gene>
    <name evidence="13" type="ORF">ASEP1449_LOCUS9929</name>
</gene>
<evidence type="ECO:0000256" key="6">
    <source>
        <dbReference type="ARBA" id="ARBA00022833"/>
    </source>
</evidence>
<dbReference type="Gene3D" id="1.20.1020.10">
    <property type="entry name" value="TAZ domain"/>
    <property type="match status" value="1"/>
</dbReference>
<dbReference type="PANTHER" id="PTHR13808">
    <property type="entry name" value="CBP/P300-RELATED"/>
    <property type="match status" value="1"/>
</dbReference>
<keyword evidence="6" id="KW-0862">Zinc</keyword>
<dbReference type="InterPro" id="IPR000197">
    <property type="entry name" value="Znf_TAZ"/>
</dbReference>
<evidence type="ECO:0000256" key="4">
    <source>
        <dbReference type="ARBA" id="ARBA00022723"/>
    </source>
</evidence>
<dbReference type="InterPro" id="IPR035898">
    <property type="entry name" value="TAZ_dom_sf"/>
</dbReference>
<keyword evidence="10" id="KW-0539">Nucleus</keyword>
<keyword evidence="8" id="KW-0805">Transcription regulation</keyword>
<dbReference type="GO" id="GO:0045944">
    <property type="term" value="P:positive regulation of transcription by RNA polymerase II"/>
    <property type="evidence" value="ECO:0007669"/>
    <property type="project" value="TreeGrafter"/>
</dbReference>
<dbReference type="SMART" id="SM00551">
    <property type="entry name" value="ZnF_TAZ"/>
    <property type="match status" value="1"/>
</dbReference>
<dbReference type="GO" id="GO:0005634">
    <property type="term" value="C:nucleus"/>
    <property type="evidence" value="ECO:0007669"/>
    <property type="project" value="UniProtKB-SubCell"/>
</dbReference>
<dbReference type="EC" id="2.3.1.48" evidence="2"/>
<sequence>MSSPINLTSKFDACMETDDPPAMVSLSSHEISGVSYSSYEDDHGYVKNPEGPLFGGNEDPFLRHEIDTIRRQRRIGLLLHASQCPCKDDGDKCPEVPHCEALRRLWLHMQTCKNQNHCSVPTCKASKSAMKHFRKCKQANTPCPMCAPLVIKLRGSC</sequence>
<keyword evidence="7" id="KW-0156">Chromatin regulator</keyword>
<feature type="domain" description="TAZ-type" evidence="12">
    <location>
        <begin position="59"/>
        <end position="149"/>
    </location>
</feature>
<dbReference type="SUPFAM" id="SSF57933">
    <property type="entry name" value="TAZ domain"/>
    <property type="match status" value="1"/>
</dbReference>
<evidence type="ECO:0000256" key="8">
    <source>
        <dbReference type="ARBA" id="ARBA00023015"/>
    </source>
</evidence>
<dbReference type="Pfam" id="PF02135">
    <property type="entry name" value="zf-TAZ"/>
    <property type="match status" value="1"/>
</dbReference>
<name>A0A7S2UHG6_9STRA</name>
<evidence type="ECO:0000256" key="7">
    <source>
        <dbReference type="ARBA" id="ARBA00022853"/>
    </source>
</evidence>
<evidence type="ECO:0000256" key="10">
    <source>
        <dbReference type="ARBA" id="ARBA00023242"/>
    </source>
</evidence>
<dbReference type="PANTHER" id="PTHR13808:SF1">
    <property type="entry name" value="HISTONE ACETYLTRANSFERASE"/>
    <property type="match status" value="1"/>
</dbReference>
<keyword evidence="5" id="KW-0863">Zinc-finger</keyword>
<keyword evidence="9" id="KW-0804">Transcription</keyword>
<evidence type="ECO:0000256" key="11">
    <source>
        <dbReference type="ARBA" id="ARBA00048017"/>
    </source>
</evidence>
<comment type="catalytic activity">
    <reaction evidence="11">
        <text>L-lysyl-[protein] + acetyl-CoA = N(6)-acetyl-L-lysyl-[protein] + CoA + H(+)</text>
        <dbReference type="Rhea" id="RHEA:45948"/>
        <dbReference type="Rhea" id="RHEA-COMP:9752"/>
        <dbReference type="Rhea" id="RHEA-COMP:10731"/>
        <dbReference type="ChEBI" id="CHEBI:15378"/>
        <dbReference type="ChEBI" id="CHEBI:29969"/>
        <dbReference type="ChEBI" id="CHEBI:57287"/>
        <dbReference type="ChEBI" id="CHEBI:57288"/>
        <dbReference type="ChEBI" id="CHEBI:61930"/>
        <dbReference type="EC" id="2.3.1.48"/>
    </reaction>
</comment>
<comment type="subcellular location">
    <subcellularLocation>
        <location evidence="1">Nucleus</location>
    </subcellularLocation>
</comment>
<dbReference type="GO" id="GO:0008270">
    <property type="term" value="F:zinc ion binding"/>
    <property type="evidence" value="ECO:0007669"/>
    <property type="project" value="UniProtKB-KW"/>
</dbReference>
<keyword evidence="3" id="KW-0808">Transferase</keyword>
<protein>
    <recommendedName>
        <fullName evidence="2">histone acetyltransferase</fullName>
        <ecNumber evidence="2">2.3.1.48</ecNumber>
    </recommendedName>
</protein>
<dbReference type="GO" id="GO:0031490">
    <property type="term" value="F:chromatin DNA binding"/>
    <property type="evidence" value="ECO:0007669"/>
    <property type="project" value="TreeGrafter"/>
</dbReference>
<evidence type="ECO:0000313" key="13">
    <source>
        <dbReference type="EMBL" id="CAD9818097.1"/>
    </source>
</evidence>
<dbReference type="GO" id="GO:0000123">
    <property type="term" value="C:histone acetyltransferase complex"/>
    <property type="evidence" value="ECO:0007669"/>
    <property type="project" value="TreeGrafter"/>
</dbReference>
<dbReference type="EMBL" id="HBHQ01014874">
    <property type="protein sequence ID" value="CAD9818097.1"/>
    <property type="molecule type" value="Transcribed_RNA"/>
</dbReference>
<evidence type="ECO:0000256" key="3">
    <source>
        <dbReference type="ARBA" id="ARBA00022679"/>
    </source>
</evidence>
<evidence type="ECO:0000259" key="12">
    <source>
        <dbReference type="PROSITE" id="PS50134"/>
    </source>
</evidence>
<evidence type="ECO:0000256" key="9">
    <source>
        <dbReference type="ARBA" id="ARBA00023163"/>
    </source>
</evidence>
<reference evidence="13" key="1">
    <citation type="submission" date="2021-01" db="EMBL/GenBank/DDBJ databases">
        <authorList>
            <person name="Corre E."/>
            <person name="Pelletier E."/>
            <person name="Niang G."/>
            <person name="Scheremetjew M."/>
            <person name="Finn R."/>
            <person name="Kale V."/>
            <person name="Holt S."/>
            <person name="Cochrane G."/>
            <person name="Meng A."/>
            <person name="Brown T."/>
            <person name="Cohen L."/>
        </authorList>
    </citation>
    <scope>NUCLEOTIDE SEQUENCE</scope>
    <source>
        <strain evidence="13">CCMP2084</strain>
    </source>
</reference>
<accession>A0A7S2UHG6</accession>
<dbReference type="GO" id="GO:0004402">
    <property type="term" value="F:histone acetyltransferase activity"/>
    <property type="evidence" value="ECO:0007669"/>
    <property type="project" value="InterPro"/>
</dbReference>
<dbReference type="GO" id="GO:0003713">
    <property type="term" value="F:transcription coactivator activity"/>
    <property type="evidence" value="ECO:0007669"/>
    <property type="project" value="TreeGrafter"/>
</dbReference>
<dbReference type="GO" id="GO:0005667">
    <property type="term" value="C:transcription regulator complex"/>
    <property type="evidence" value="ECO:0007669"/>
    <property type="project" value="TreeGrafter"/>
</dbReference>
<evidence type="ECO:0000256" key="2">
    <source>
        <dbReference type="ARBA" id="ARBA00013184"/>
    </source>
</evidence>
<evidence type="ECO:0000256" key="5">
    <source>
        <dbReference type="ARBA" id="ARBA00022771"/>
    </source>
</evidence>
<organism evidence="13">
    <name type="scientific">Attheya septentrionalis</name>
    <dbReference type="NCBI Taxonomy" id="420275"/>
    <lineage>
        <taxon>Eukaryota</taxon>
        <taxon>Sar</taxon>
        <taxon>Stramenopiles</taxon>
        <taxon>Ochrophyta</taxon>
        <taxon>Bacillariophyta</taxon>
        <taxon>Coscinodiscophyceae</taxon>
        <taxon>Chaetocerotophycidae</taxon>
        <taxon>Chaetocerotales</taxon>
        <taxon>Attheyaceae</taxon>
        <taxon>Attheya</taxon>
    </lineage>
</organism>
<proteinExistence type="predicted"/>
<keyword evidence="4" id="KW-0479">Metal-binding</keyword>
<dbReference type="InterPro" id="IPR013178">
    <property type="entry name" value="Histone_AcTrfase_Rtt109/CBP"/>
</dbReference>
<evidence type="ECO:0000256" key="1">
    <source>
        <dbReference type="ARBA" id="ARBA00004123"/>
    </source>
</evidence>